<dbReference type="GO" id="GO:0005737">
    <property type="term" value="C:cytoplasm"/>
    <property type="evidence" value="ECO:0007669"/>
    <property type="project" value="TreeGrafter"/>
</dbReference>
<evidence type="ECO:0000313" key="9">
    <source>
        <dbReference type="Proteomes" id="UP001153076"/>
    </source>
</evidence>
<dbReference type="EMBL" id="JAKOGI010000735">
    <property type="protein sequence ID" value="KAJ8430978.1"/>
    <property type="molecule type" value="Genomic_DNA"/>
</dbReference>
<keyword evidence="9" id="KW-1185">Reference proteome</keyword>
<evidence type="ECO:0000256" key="5">
    <source>
        <dbReference type="ARBA" id="ARBA00023239"/>
    </source>
</evidence>
<evidence type="ECO:0000256" key="1">
    <source>
        <dbReference type="ARBA" id="ARBA00001933"/>
    </source>
</evidence>
<organism evidence="8 9">
    <name type="scientific">Carnegiea gigantea</name>
    <dbReference type="NCBI Taxonomy" id="171969"/>
    <lineage>
        <taxon>Eukaryota</taxon>
        <taxon>Viridiplantae</taxon>
        <taxon>Streptophyta</taxon>
        <taxon>Embryophyta</taxon>
        <taxon>Tracheophyta</taxon>
        <taxon>Spermatophyta</taxon>
        <taxon>Magnoliopsida</taxon>
        <taxon>eudicotyledons</taxon>
        <taxon>Gunneridae</taxon>
        <taxon>Pentapetalae</taxon>
        <taxon>Caryophyllales</taxon>
        <taxon>Cactineae</taxon>
        <taxon>Cactaceae</taxon>
        <taxon>Cactoideae</taxon>
        <taxon>Echinocereeae</taxon>
        <taxon>Carnegiea</taxon>
    </lineage>
</organism>
<sequence length="524" mass="58289">MGNLGPNFTDPSSPHAGEFQPLDHEEFRRQAHRVVDYIADYYKSIEEYSVLSQVKPGYLLASLPKTAPSEGQRFDEILGDVRRYIMPGLTHWVSPNFFGFFPATVSSAAFMGEMLCTAFNCVGFNWLASPAATELEMVVMDWLASMLKLPPSFMFSGMASVPLFSFSFLWTGGGVLQGTTSEAIICTLVAARDRAIEEIGPPDYHDYTSKLVVYGSDQTHSTFKKACQLVGIRPSNIRLIPTTAKSNFALSPLDLQKAIKADVAAGLVPLYLCATMGTTSTTAIDPLEQLVHVVTEYNIWVHVDAAYAGSACICPEFRHCLAGVERVDSLSLAPHKWLLSYLDCCCLWVKRPSLLVKSLSTNPEYLKNKLSESNSVVDYKDWQIGTGRRFRSLRLWLVLRSYGLENLQAHIRSDIGLARIFEDLVRSDSQFEIVAPANFGLVCFRLKGSESKRTEALNKELLEQVNSTGRAYITHTIAGGVYMLRFAVGSTLTKEHHVVAAWKVIKERAEIVLTTEDRNQIVNL</sequence>
<comment type="similarity">
    <text evidence="2 7">Belongs to the group II decarboxylase family.</text>
</comment>
<dbReference type="InterPro" id="IPR002129">
    <property type="entry name" value="PyrdxlP-dep_de-COase"/>
</dbReference>
<evidence type="ECO:0000256" key="2">
    <source>
        <dbReference type="ARBA" id="ARBA00009533"/>
    </source>
</evidence>
<evidence type="ECO:0000256" key="3">
    <source>
        <dbReference type="ARBA" id="ARBA00022793"/>
    </source>
</evidence>
<gene>
    <name evidence="8" type="ORF">Cgig2_008324</name>
</gene>
<evidence type="ECO:0000256" key="7">
    <source>
        <dbReference type="RuleBase" id="RU000382"/>
    </source>
</evidence>
<dbReference type="PROSITE" id="PS00392">
    <property type="entry name" value="DDC_GAD_HDC_YDC"/>
    <property type="match status" value="1"/>
</dbReference>
<keyword evidence="3" id="KW-0210">Decarboxylase</keyword>
<reference evidence="8" key="1">
    <citation type="submission" date="2022-04" db="EMBL/GenBank/DDBJ databases">
        <title>Carnegiea gigantea Genome sequencing and assembly v2.</title>
        <authorList>
            <person name="Copetti D."/>
            <person name="Sanderson M.J."/>
            <person name="Burquez A."/>
            <person name="Wojciechowski M.F."/>
        </authorList>
    </citation>
    <scope>NUCLEOTIDE SEQUENCE</scope>
    <source>
        <strain evidence="8">SGP5-SGP5p</strain>
        <tissue evidence="8">Aerial part</tissue>
    </source>
</reference>
<keyword evidence="5 7" id="KW-0456">Lyase</keyword>
<dbReference type="AlphaFoldDB" id="A0A9Q1Q6Q3"/>
<keyword evidence="4 6" id="KW-0663">Pyridoxal phosphate</keyword>
<dbReference type="CDD" id="cd06450">
    <property type="entry name" value="DOPA_deC_like"/>
    <property type="match status" value="1"/>
</dbReference>
<evidence type="ECO:0000256" key="6">
    <source>
        <dbReference type="PIRSR" id="PIRSR602129-50"/>
    </source>
</evidence>
<dbReference type="Gene3D" id="3.90.1150.10">
    <property type="entry name" value="Aspartate Aminotransferase, domain 1"/>
    <property type="match status" value="1"/>
</dbReference>
<dbReference type="PANTHER" id="PTHR11999:SF157">
    <property type="entry name" value="TRYPTOPHAN DECARBOXYLASE 1"/>
    <property type="match status" value="1"/>
</dbReference>
<dbReference type="OrthoDB" id="639767at2759"/>
<dbReference type="InterPro" id="IPR015424">
    <property type="entry name" value="PyrdxlP-dep_Trfase"/>
</dbReference>
<dbReference type="SUPFAM" id="SSF53383">
    <property type="entry name" value="PLP-dependent transferases"/>
    <property type="match status" value="1"/>
</dbReference>
<dbReference type="GO" id="GO:0016831">
    <property type="term" value="F:carboxy-lyase activity"/>
    <property type="evidence" value="ECO:0007669"/>
    <property type="project" value="UniProtKB-KW"/>
</dbReference>
<accession>A0A9Q1Q6Q3</accession>
<evidence type="ECO:0008006" key="10">
    <source>
        <dbReference type="Google" id="ProtNLM"/>
    </source>
</evidence>
<dbReference type="InterPro" id="IPR015421">
    <property type="entry name" value="PyrdxlP-dep_Trfase_major"/>
</dbReference>
<dbReference type="GO" id="GO:0006520">
    <property type="term" value="P:amino acid metabolic process"/>
    <property type="evidence" value="ECO:0007669"/>
    <property type="project" value="InterPro"/>
</dbReference>
<name>A0A9Q1Q6Q3_9CARY</name>
<proteinExistence type="inferred from homology"/>
<protein>
    <recommendedName>
        <fullName evidence="10">Aromatic-L-amino-acid decarboxylase</fullName>
    </recommendedName>
</protein>
<dbReference type="InterPro" id="IPR021115">
    <property type="entry name" value="Pyridoxal-P_BS"/>
</dbReference>
<dbReference type="Proteomes" id="UP001153076">
    <property type="component" value="Unassembled WGS sequence"/>
</dbReference>
<comment type="caution">
    <text evidence="8">The sequence shown here is derived from an EMBL/GenBank/DDBJ whole genome shotgun (WGS) entry which is preliminary data.</text>
</comment>
<feature type="modified residue" description="N6-(pyridoxal phosphate)lysine" evidence="6">
    <location>
        <position position="336"/>
    </location>
</feature>
<dbReference type="PRINTS" id="PR00800">
    <property type="entry name" value="YHDCRBOXLASE"/>
</dbReference>
<dbReference type="GO" id="GO:0019752">
    <property type="term" value="P:carboxylic acid metabolic process"/>
    <property type="evidence" value="ECO:0007669"/>
    <property type="project" value="InterPro"/>
</dbReference>
<dbReference type="PANTHER" id="PTHR11999">
    <property type="entry name" value="GROUP II PYRIDOXAL-5-PHOSPHATE DECARBOXYLASE"/>
    <property type="match status" value="1"/>
</dbReference>
<dbReference type="Gene3D" id="3.40.640.10">
    <property type="entry name" value="Type I PLP-dependent aspartate aminotransferase-like (Major domain)"/>
    <property type="match status" value="1"/>
</dbReference>
<evidence type="ECO:0000313" key="8">
    <source>
        <dbReference type="EMBL" id="KAJ8430978.1"/>
    </source>
</evidence>
<dbReference type="GO" id="GO:0030170">
    <property type="term" value="F:pyridoxal phosphate binding"/>
    <property type="evidence" value="ECO:0007669"/>
    <property type="project" value="InterPro"/>
</dbReference>
<dbReference type="InterPro" id="IPR015422">
    <property type="entry name" value="PyrdxlP-dep_Trfase_small"/>
</dbReference>
<dbReference type="InterPro" id="IPR010977">
    <property type="entry name" value="Aromatic_deC"/>
</dbReference>
<dbReference type="Gene3D" id="1.20.1340.10">
    <property type="entry name" value="dopa decarboxylase, N-terminal domain"/>
    <property type="match status" value="1"/>
</dbReference>
<dbReference type="Pfam" id="PF00282">
    <property type="entry name" value="Pyridoxal_deC"/>
    <property type="match status" value="1"/>
</dbReference>
<comment type="cofactor">
    <cofactor evidence="1 6 7">
        <name>pyridoxal 5'-phosphate</name>
        <dbReference type="ChEBI" id="CHEBI:597326"/>
    </cofactor>
</comment>
<evidence type="ECO:0000256" key="4">
    <source>
        <dbReference type="ARBA" id="ARBA00022898"/>
    </source>
</evidence>
<dbReference type="FunFam" id="3.40.640.10:FF:000025">
    <property type="entry name" value="Histidine decarboxylase"/>
    <property type="match status" value="1"/>
</dbReference>